<proteinExistence type="predicted"/>
<protein>
    <submittedName>
        <fullName evidence="1">Protein QUIRKY</fullName>
    </submittedName>
</protein>
<comment type="caution">
    <text evidence="1">The sequence shown here is derived from an EMBL/GenBank/DDBJ whole genome shotgun (WGS) entry which is preliminary data.</text>
</comment>
<keyword evidence="2" id="KW-1185">Reference proteome</keyword>
<evidence type="ECO:0000313" key="1">
    <source>
        <dbReference type="EMBL" id="KAF7822217.1"/>
    </source>
</evidence>
<gene>
    <name evidence="1" type="ORF">G2W53_027672</name>
</gene>
<sequence length="102" mass="11397">MKHTVVDEIVISATVSNVRVAPLLFSFGGAMLGRWLGVRFSSANVSSNRDGPLHLAVELHHDVWAGATLSILGKKITRLRHLDDHFPDAARRLKRRRHVDLI</sequence>
<organism evidence="1 2">
    <name type="scientific">Senna tora</name>
    <dbReference type="NCBI Taxonomy" id="362788"/>
    <lineage>
        <taxon>Eukaryota</taxon>
        <taxon>Viridiplantae</taxon>
        <taxon>Streptophyta</taxon>
        <taxon>Embryophyta</taxon>
        <taxon>Tracheophyta</taxon>
        <taxon>Spermatophyta</taxon>
        <taxon>Magnoliopsida</taxon>
        <taxon>eudicotyledons</taxon>
        <taxon>Gunneridae</taxon>
        <taxon>Pentapetalae</taxon>
        <taxon>rosids</taxon>
        <taxon>fabids</taxon>
        <taxon>Fabales</taxon>
        <taxon>Fabaceae</taxon>
        <taxon>Caesalpinioideae</taxon>
        <taxon>Cassia clade</taxon>
        <taxon>Senna</taxon>
    </lineage>
</organism>
<dbReference type="EMBL" id="JAAIUW010000008">
    <property type="protein sequence ID" value="KAF7822217.1"/>
    <property type="molecule type" value="Genomic_DNA"/>
</dbReference>
<name>A0A834WGT9_9FABA</name>
<evidence type="ECO:0000313" key="2">
    <source>
        <dbReference type="Proteomes" id="UP000634136"/>
    </source>
</evidence>
<dbReference type="AlphaFoldDB" id="A0A834WGT9"/>
<accession>A0A834WGT9</accession>
<reference evidence="1" key="1">
    <citation type="submission" date="2020-09" db="EMBL/GenBank/DDBJ databases">
        <title>Genome-Enabled Discovery of Anthraquinone Biosynthesis in Senna tora.</title>
        <authorList>
            <person name="Kang S.-H."/>
            <person name="Pandey R.P."/>
            <person name="Lee C.-M."/>
            <person name="Sim J.-S."/>
            <person name="Jeong J.-T."/>
            <person name="Choi B.-S."/>
            <person name="Jung M."/>
            <person name="Ginzburg D."/>
            <person name="Zhao K."/>
            <person name="Won S.Y."/>
            <person name="Oh T.-J."/>
            <person name="Yu Y."/>
            <person name="Kim N.-H."/>
            <person name="Lee O.R."/>
            <person name="Lee T.-H."/>
            <person name="Bashyal P."/>
            <person name="Kim T.-S."/>
            <person name="Lee W.-H."/>
            <person name="Kawkins C."/>
            <person name="Kim C.-K."/>
            <person name="Kim J.S."/>
            <person name="Ahn B.O."/>
            <person name="Rhee S.Y."/>
            <person name="Sohng J.K."/>
        </authorList>
    </citation>
    <scope>NUCLEOTIDE SEQUENCE</scope>
    <source>
        <tissue evidence="1">Leaf</tissue>
    </source>
</reference>
<dbReference type="Proteomes" id="UP000634136">
    <property type="component" value="Unassembled WGS sequence"/>
</dbReference>